<name>Q8TP75_METAC</name>
<accession>Q8TP75</accession>
<sequence length="134" mass="15799">MMEIRILEPNITVHDVPFEKIVCDNRDGNKLFIEFDDENEIRYKIEFVTYIALKITIDDCFDGSFLFDISNHGMMYEAINSDWFSQLKSEYNDQHPHGKLIDGAHHYIIGLGDFYVEIIARGYKLRKLSEEKNE</sequence>
<proteinExistence type="predicted"/>
<dbReference type="KEGG" id="mac:MA_2042"/>
<dbReference type="STRING" id="188937.MA_2042"/>
<gene>
    <name evidence="1" type="ordered locus">MA_2042</name>
</gene>
<evidence type="ECO:0000313" key="2">
    <source>
        <dbReference type="Proteomes" id="UP000002487"/>
    </source>
</evidence>
<dbReference type="HOGENOM" id="CLU_1891403_0_0_2"/>
<dbReference type="InParanoid" id="Q8TP75"/>
<evidence type="ECO:0000313" key="1">
    <source>
        <dbReference type="EMBL" id="AAM05444.1"/>
    </source>
</evidence>
<dbReference type="AlphaFoldDB" id="Q8TP75"/>
<reference evidence="1 2" key="1">
    <citation type="journal article" date="2002" name="Genome Res.">
        <title>The genome of Methanosarcina acetivorans reveals extensive metabolic and physiological diversity.</title>
        <authorList>
            <person name="Galagan J.E."/>
            <person name="Nusbaum C."/>
            <person name="Roy A."/>
            <person name="Endrizzi M.G."/>
            <person name="Macdonald P."/>
            <person name="FitzHugh W."/>
            <person name="Calvo S."/>
            <person name="Engels R."/>
            <person name="Smirnov S."/>
            <person name="Atnoor D."/>
            <person name="Brown A."/>
            <person name="Allen N."/>
            <person name="Naylor J."/>
            <person name="Stange-Thomann N."/>
            <person name="DeArellano K."/>
            <person name="Johnson R."/>
            <person name="Linton L."/>
            <person name="McEwan P."/>
            <person name="McKernan K."/>
            <person name="Talamas J."/>
            <person name="Tirrell A."/>
            <person name="Ye W."/>
            <person name="Zimmer A."/>
            <person name="Barber R.D."/>
            <person name="Cann I."/>
            <person name="Graham D.E."/>
            <person name="Grahame D.A."/>
            <person name="Guss A."/>
            <person name="Hedderich R."/>
            <person name="Ingram-Smith C."/>
            <person name="Kuettner C.H."/>
            <person name="Krzycki J.A."/>
            <person name="Leigh J.A."/>
            <person name="Li W."/>
            <person name="Liu J."/>
            <person name="Mukhopadhyay B."/>
            <person name="Reeve J.N."/>
            <person name="Smith K."/>
            <person name="Springer T.A."/>
            <person name="Umayam L.A."/>
            <person name="White O."/>
            <person name="White R.H."/>
            <person name="de Macario E.C."/>
            <person name="Ferry J.G."/>
            <person name="Jarrell K.F."/>
            <person name="Jing H."/>
            <person name="Macario A.J.L."/>
            <person name="Paulsen I."/>
            <person name="Pritchett M."/>
            <person name="Sowers K.R."/>
            <person name="Swanson R.V."/>
            <person name="Zinder S.H."/>
            <person name="Lander E."/>
            <person name="Metcalf W.W."/>
            <person name="Birren B."/>
        </authorList>
    </citation>
    <scope>NUCLEOTIDE SEQUENCE [LARGE SCALE GENOMIC DNA]</scope>
    <source>
        <strain evidence="2">ATCC 35395 / DSM 2834 / JCM 12185 / C2A</strain>
    </source>
</reference>
<dbReference type="EnsemblBacteria" id="AAM05444">
    <property type="protein sequence ID" value="AAM05444"/>
    <property type="gene ID" value="MA_2042"/>
</dbReference>
<protein>
    <submittedName>
        <fullName evidence="1">Uncharacterized protein</fullName>
    </submittedName>
</protein>
<keyword evidence="2" id="KW-1185">Reference proteome</keyword>
<organism evidence="1 2">
    <name type="scientific">Methanosarcina acetivorans (strain ATCC 35395 / DSM 2834 / JCM 12185 / C2A)</name>
    <dbReference type="NCBI Taxonomy" id="188937"/>
    <lineage>
        <taxon>Archaea</taxon>
        <taxon>Methanobacteriati</taxon>
        <taxon>Methanobacteriota</taxon>
        <taxon>Stenosarchaea group</taxon>
        <taxon>Methanomicrobia</taxon>
        <taxon>Methanosarcinales</taxon>
        <taxon>Methanosarcinaceae</taxon>
        <taxon>Methanosarcina</taxon>
    </lineage>
</organism>
<dbReference type="EMBL" id="AE010299">
    <property type="protein sequence ID" value="AAM05444.1"/>
    <property type="molecule type" value="Genomic_DNA"/>
</dbReference>
<dbReference type="Proteomes" id="UP000002487">
    <property type="component" value="Chromosome"/>
</dbReference>